<accession>A0A316H8V3</accession>
<evidence type="ECO:0000313" key="3">
    <source>
        <dbReference type="Proteomes" id="UP000245678"/>
    </source>
</evidence>
<dbReference type="EMBL" id="QGHA01000004">
    <property type="protein sequence ID" value="PWK77579.1"/>
    <property type="molecule type" value="Genomic_DNA"/>
</dbReference>
<protein>
    <submittedName>
        <fullName evidence="2">Methyltransferase family protein</fullName>
    </submittedName>
</protein>
<dbReference type="PANTHER" id="PTHR43861">
    <property type="entry name" value="TRANS-ACONITATE 2-METHYLTRANSFERASE-RELATED"/>
    <property type="match status" value="1"/>
</dbReference>
<dbReference type="Proteomes" id="UP000245678">
    <property type="component" value="Unassembled WGS sequence"/>
</dbReference>
<dbReference type="Gene3D" id="3.40.50.150">
    <property type="entry name" value="Vaccinia Virus protein VP39"/>
    <property type="match status" value="1"/>
</dbReference>
<dbReference type="AlphaFoldDB" id="A0A316H8V3"/>
<comment type="caution">
    <text evidence="2">The sequence shown here is derived from an EMBL/GenBank/DDBJ whole genome shotgun (WGS) entry which is preliminary data.</text>
</comment>
<sequence>MTEQKHIQREGKGTAKLFDERSLANDYATLAPMLRPGLRVLDVGCGTGAISKDIAMLVGESGYVTGIDNTAYFIESGKETYAPVKNMDLIYADLFSFEPGEQYDLIVSARVLQWLSNPVEALKKMYSLVKPGGMVSILDYNHEALQWQPQPPVSMQRFYATFLRWRGDAGMNNHIAEDLPGYLQEAGFTNIETFDADEVYLQGEANFISKVGIWAKVAQSKQMVEEGYIDDELRLLAIDEYTQWVETKAEQMVMKLKEVRGTKNNN</sequence>
<keyword evidence="3" id="KW-1185">Reference proteome</keyword>
<dbReference type="CDD" id="cd02440">
    <property type="entry name" value="AdoMet_MTases"/>
    <property type="match status" value="1"/>
</dbReference>
<keyword evidence="2" id="KW-0808">Transferase</keyword>
<proteinExistence type="predicted"/>
<name>A0A316H8V3_9SPHI</name>
<gene>
    <name evidence="2" type="ORF">LX99_02456</name>
</gene>
<evidence type="ECO:0000259" key="1">
    <source>
        <dbReference type="Pfam" id="PF13847"/>
    </source>
</evidence>
<keyword evidence="2" id="KW-0489">Methyltransferase</keyword>
<dbReference type="InterPro" id="IPR025714">
    <property type="entry name" value="Methyltranfer_dom"/>
</dbReference>
<organism evidence="2 3">
    <name type="scientific">Mucilaginibacter oryzae</name>
    <dbReference type="NCBI Taxonomy" id="468058"/>
    <lineage>
        <taxon>Bacteria</taxon>
        <taxon>Pseudomonadati</taxon>
        <taxon>Bacteroidota</taxon>
        <taxon>Sphingobacteriia</taxon>
        <taxon>Sphingobacteriales</taxon>
        <taxon>Sphingobacteriaceae</taxon>
        <taxon>Mucilaginibacter</taxon>
    </lineage>
</organism>
<reference evidence="2 3" key="1">
    <citation type="submission" date="2018-05" db="EMBL/GenBank/DDBJ databases">
        <title>Genomic Encyclopedia of Archaeal and Bacterial Type Strains, Phase II (KMG-II): from individual species to whole genera.</title>
        <authorList>
            <person name="Goeker M."/>
        </authorList>
    </citation>
    <scope>NUCLEOTIDE SEQUENCE [LARGE SCALE GENOMIC DNA]</scope>
    <source>
        <strain evidence="2 3">DSM 19975</strain>
    </source>
</reference>
<dbReference type="GO" id="GO:0032259">
    <property type="term" value="P:methylation"/>
    <property type="evidence" value="ECO:0007669"/>
    <property type="project" value="UniProtKB-KW"/>
</dbReference>
<dbReference type="Pfam" id="PF13847">
    <property type="entry name" value="Methyltransf_31"/>
    <property type="match status" value="1"/>
</dbReference>
<dbReference type="InterPro" id="IPR029063">
    <property type="entry name" value="SAM-dependent_MTases_sf"/>
</dbReference>
<dbReference type="SUPFAM" id="SSF53335">
    <property type="entry name" value="S-adenosyl-L-methionine-dependent methyltransferases"/>
    <property type="match status" value="1"/>
</dbReference>
<dbReference type="RefSeq" id="WP_109608136.1">
    <property type="nucleotide sequence ID" value="NZ_QGHA01000004.1"/>
</dbReference>
<dbReference type="GO" id="GO:0008168">
    <property type="term" value="F:methyltransferase activity"/>
    <property type="evidence" value="ECO:0007669"/>
    <property type="project" value="UniProtKB-KW"/>
</dbReference>
<feature type="domain" description="Methyltransferase" evidence="1">
    <location>
        <begin position="36"/>
        <end position="149"/>
    </location>
</feature>
<evidence type="ECO:0000313" key="2">
    <source>
        <dbReference type="EMBL" id="PWK77579.1"/>
    </source>
</evidence>